<dbReference type="PANTHER" id="PTHR43530">
    <property type="entry name" value="QUEUINE TRNA-RIBOSYLTRANSFERASE CATALYTIC SUBUNIT 1"/>
    <property type="match status" value="1"/>
</dbReference>
<dbReference type="GO" id="GO:0006400">
    <property type="term" value="P:tRNA modification"/>
    <property type="evidence" value="ECO:0007669"/>
    <property type="project" value="InterPro"/>
</dbReference>
<dbReference type="NCBIfam" id="TIGR00449">
    <property type="entry name" value="tgt_general"/>
    <property type="match status" value="1"/>
</dbReference>
<protein>
    <recommendedName>
        <fullName evidence="2">tRNA-guanine(15) transglycosylase-like domain-containing protein</fullName>
    </recommendedName>
</protein>
<keyword evidence="1" id="KW-0862">Zinc</keyword>
<dbReference type="SUPFAM" id="SSF51713">
    <property type="entry name" value="tRNA-guanine transglycosylase"/>
    <property type="match status" value="2"/>
</dbReference>
<evidence type="ECO:0000313" key="3">
    <source>
        <dbReference type="EMBL" id="CAD7234304.1"/>
    </source>
</evidence>
<dbReference type="GO" id="GO:0005829">
    <property type="term" value="C:cytosol"/>
    <property type="evidence" value="ECO:0007669"/>
    <property type="project" value="TreeGrafter"/>
</dbReference>
<proteinExistence type="predicted"/>
<feature type="non-terminal residue" evidence="3">
    <location>
        <position position="170"/>
    </location>
</feature>
<evidence type="ECO:0000259" key="2">
    <source>
        <dbReference type="Pfam" id="PF01702"/>
    </source>
</evidence>
<organism evidence="3">
    <name type="scientific">Cyprideis torosa</name>
    <dbReference type="NCBI Taxonomy" id="163714"/>
    <lineage>
        <taxon>Eukaryota</taxon>
        <taxon>Metazoa</taxon>
        <taxon>Ecdysozoa</taxon>
        <taxon>Arthropoda</taxon>
        <taxon>Crustacea</taxon>
        <taxon>Oligostraca</taxon>
        <taxon>Ostracoda</taxon>
        <taxon>Podocopa</taxon>
        <taxon>Podocopida</taxon>
        <taxon>Cytherocopina</taxon>
        <taxon>Cytheroidea</taxon>
        <taxon>Cytherideidae</taxon>
        <taxon>Cyprideis</taxon>
    </lineage>
</organism>
<gene>
    <name evidence="3" type="ORF">CTOB1V02_LOCUS12120</name>
</gene>
<evidence type="ECO:0000256" key="1">
    <source>
        <dbReference type="ARBA" id="ARBA00022833"/>
    </source>
</evidence>
<dbReference type="AlphaFoldDB" id="A0A7R8WS93"/>
<name>A0A7R8WS93_9CRUS</name>
<dbReference type="Gene3D" id="3.20.20.105">
    <property type="entry name" value="Queuine tRNA-ribosyltransferase-like"/>
    <property type="match status" value="1"/>
</dbReference>
<dbReference type="InterPro" id="IPR036511">
    <property type="entry name" value="TGT-like_sf"/>
</dbReference>
<accession>A0A7R8WS93</accession>
<dbReference type="Pfam" id="PF01702">
    <property type="entry name" value="TGT"/>
    <property type="match status" value="1"/>
</dbReference>
<dbReference type="EMBL" id="OB668294">
    <property type="protein sequence ID" value="CAD7234304.1"/>
    <property type="molecule type" value="Genomic_DNA"/>
</dbReference>
<reference evidence="3" key="1">
    <citation type="submission" date="2020-11" db="EMBL/GenBank/DDBJ databases">
        <authorList>
            <person name="Tran Van P."/>
        </authorList>
    </citation>
    <scope>NUCLEOTIDE SEQUENCE</scope>
</reference>
<sequence>MKWDHGLLPDSGGFQMVSLLKPEIGAGIIMQLADVESSTWPDRDKVEEDPNFQKDFRPIDESCSCSTFSRHSRAFLQQIATHEASAYSLLSVHNFRFQMRRMRRIAEAIRTRSFPEFIQQFMLKVFPEKDLDIRLPSCCRSDIGELVFDYICLPQEDGGDICVISNSLCA</sequence>
<dbReference type="GO" id="GO:0008479">
    <property type="term" value="F:tRNA-guanosine(34) queuine transglycosylase activity"/>
    <property type="evidence" value="ECO:0007669"/>
    <property type="project" value="TreeGrafter"/>
</dbReference>
<dbReference type="PANTHER" id="PTHR43530:SF1">
    <property type="entry name" value="QUEUINE TRNA-RIBOSYLTRANSFERASE CATALYTIC SUBUNIT 1"/>
    <property type="match status" value="1"/>
</dbReference>
<dbReference type="InterPro" id="IPR002616">
    <property type="entry name" value="tRNA_ribo_trans-like"/>
</dbReference>
<feature type="domain" description="tRNA-guanine(15) transglycosylase-like" evidence="2">
    <location>
        <begin position="50"/>
        <end position="124"/>
    </location>
</feature>
<dbReference type="OrthoDB" id="10249838at2759"/>